<gene>
    <name evidence="8" type="primary">rps31e</name>
    <name evidence="6" type="synonym">rps27ae</name>
    <name evidence="8" type="ordered locus">NP_5072A</name>
</gene>
<dbReference type="SUPFAM" id="SSF57829">
    <property type="entry name" value="Zn-binding ribosomal proteins"/>
    <property type="match status" value="1"/>
</dbReference>
<comment type="subunit">
    <text evidence="6">Part of the 30S ribosomal subunit.</text>
</comment>
<dbReference type="RefSeq" id="WP_011324237.1">
    <property type="nucleotide sequence ID" value="NC_007426.1"/>
</dbReference>
<keyword evidence="5 6" id="KW-0687">Ribonucleoprotein</keyword>
<dbReference type="InterPro" id="IPR011332">
    <property type="entry name" value="Ribosomal_zn-bd"/>
</dbReference>
<dbReference type="GO" id="GO:0003735">
    <property type="term" value="F:structural constituent of ribosome"/>
    <property type="evidence" value="ECO:0007669"/>
    <property type="project" value="InterPro"/>
</dbReference>
<dbReference type="NCBIfam" id="NF001669">
    <property type="entry name" value="PRK00432.1"/>
    <property type="match status" value="1"/>
</dbReference>
<dbReference type="KEGG" id="nph:NP_5072A"/>
<keyword evidence="1 6" id="KW-0479">Metal-binding</keyword>
<proteinExistence type="inferred from homology"/>
<dbReference type="GO" id="GO:1990904">
    <property type="term" value="C:ribonucleoprotein complex"/>
    <property type="evidence" value="ECO:0007669"/>
    <property type="project" value="UniProtKB-KW"/>
</dbReference>
<dbReference type="GeneID" id="3703177"/>
<feature type="binding site" evidence="6">
    <location>
        <position position="21"/>
    </location>
    <ligand>
        <name>Zn(2+)</name>
        <dbReference type="ChEBI" id="CHEBI:29105"/>
    </ligand>
</feature>
<dbReference type="GO" id="GO:0008270">
    <property type="term" value="F:zinc ion binding"/>
    <property type="evidence" value="ECO:0007669"/>
    <property type="project" value="UniProtKB-UniRule"/>
</dbReference>
<dbReference type="SMART" id="SM01402">
    <property type="entry name" value="Ribosomal_S27"/>
    <property type="match status" value="1"/>
</dbReference>
<evidence type="ECO:0000256" key="3">
    <source>
        <dbReference type="ARBA" id="ARBA00022833"/>
    </source>
</evidence>
<dbReference type="Proteomes" id="UP000002698">
    <property type="component" value="Chromosome"/>
</dbReference>
<dbReference type="eggNOG" id="arCOG04183">
    <property type="taxonomic scope" value="Archaea"/>
</dbReference>
<evidence type="ECO:0000256" key="2">
    <source>
        <dbReference type="ARBA" id="ARBA00022771"/>
    </source>
</evidence>
<comment type="similarity">
    <text evidence="6">Belongs to the eukaryotic ribosomal protein eS31 family.</text>
</comment>
<keyword evidence="4 6" id="KW-0689">Ribosomal protein</keyword>
<evidence type="ECO:0000256" key="1">
    <source>
        <dbReference type="ARBA" id="ARBA00022723"/>
    </source>
</evidence>
<feature type="binding site" evidence="6">
    <location>
        <position position="38"/>
    </location>
    <ligand>
        <name>Zn(2+)</name>
        <dbReference type="ChEBI" id="CHEBI:29105"/>
    </ligand>
</feature>
<reference evidence="8 9" key="1">
    <citation type="journal article" date="2005" name="Genome Res.">
        <title>Living with two extremes: conclusions from the genome sequence of Natronomonas pharaonis.</title>
        <authorList>
            <person name="Falb M."/>
            <person name="Pfeiffer F."/>
            <person name="Palm P."/>
            <person name="Rodewald K."/>
            <person name="Hickmann V."/>
            <person name="Tittor J."/>
            <person name="Oesterhelt D."/>
        </authorList>
    </citation>
    <scope>NUCLEOTIDE SEQUENCE [LARGE SCALE GENOMIC DNA]</scope>
    <source>
        <strain evidence="9">ATCC 35678 / DSM 2160 / CIP 103997 / JCM 8858 / NBRC 14720 / NCIMB 2260 / Gabara</strain>
    </source>
</reference>
<keyword evidence="9" id="KW-1185">Reference proteome</keyword>
<dbReference type="HOGENOM" id="CLU_179743_2_0_2"/>
<dbReference type="Pfam" id="PF01599">
    <property type="entry name" value="Ribosomal_S27"/>
    <property type="match status" value="1"/>
</dbReference>
<feature type="binding site" evidence="6">
    <location>
        <position position="35"/>
    </location>
    <ligand>
        <name>Zn(2+)</name>
        <dbReference type="ChEBI" id="CHEBI:29105"/>
    </ligand>
</feature>
<accession>A0A1U7EZA7</accession>
<evidence type="ECO:0000256" key="5">
    <source>
        <dbReference type="ARBA" id="ARBA00023274"/>
    </source>
</evidence>
<dbReference type="OrthoDB" id="25142at2157"/>
<dbReference type="GO" id="GO:0005840">
    <property type="term" value="C:ribosome"/>
    <property type="evidence" value="ECO:0007669"/>
    <property type="project" value="UniProtKB-KW"/>
</dbReference>
<dbReference type="AlphaFoldDB" id="A0A1U7EZA7"/>
<keyword evidence="3 6" id="KW-0862">Zinc</keyword>
<keyword evidence="2 6" id="KW-0863">Zinc-finger</keyword>
<evidence type="ECO:0000313" key="8">
    <source>
        <dbReference type="EMBL" id="CAI50627.1"/>
    </source>
</evidence>
<organism evidence="8 9">
    <name type="scientific">Natronomonas pharaonis (strain ATCC 35678 / DSM 2160 / CIP 103997 / JCM 8858 / NBRC 14720 / NCIMB 2260 / Gabara)</name>
    <name type="common">Halobacterium pharaonis</name>
    <dbReference type="NCBI Taxonomy" id="348780"/>
    <lineage>
        <taxon>Archaea</taxon>
        <taxon>Methanobacteriati</taxon>
        <taxon>Methanobacteriota</taxon>
        <taxon>Stenosarchaea group</taxon>
        <taxon>Halobacteria</taxon>
        <taxon>Halobacteriales</taxon>
        <taxon>Natronomonadaceae</taxon>
        <taxon>Natronomonas</taxon>
    </lineage>
</organism>
<dbReference type="Gene3D" id="6.20.50.180">
    <property type="match status" value="1"/>
</dbReference>
<dbReference type="HAMAP" id="MF_00777">
    <property type="entry name" value="Ribosomal_eS31"/>
    <property type="match status" value="1"/>
</dbReference>
<evidence type="ECO:0000256" key="4">
    <source>
        <dbReference type="ARBA" id="ARBA00022980"/>
    </source>
</evidence>
<dbReference type="EMBL" id="CR936257">
    <property type="protein sequence ID" value="CAI50627.1"/>
    <property type="molecule type" value="Genomic_DNA"/>
</dbReference>
<dbReference type="STRING" id="348780.NP_5072A"/>
<evidence type="ECO:0000256" key="6">
    <source>
        <dbReference type="HAMAP-Rule" id="MF_00777"/>
    </source>
</evidence>
<name>A0A1U7EZA7_NATPD</name>
<evidence type="ECO:0000259" key="7">
    <source>
        <dbReference type="SMART" id="SM01402"/>
    </source>
</evidence>
<sequence length="44" mass="5209">MARYEFYNEDGTTDREQCPRCGDTFLGEYGDRKHCGKCSYTEFQ</sequence>
<feature type="domain" description="Small ribosomal subunit protein eS31" evidence="7">
    <location>
        <begin position="3"/>
        <end position="41"/>
    </location>
</feature>
<feature type="binding site" evidence="6">
    <location>
        <position position="18"/>
    </location>
    <ligand>
        <name>Zn(2+)</name>
        <dbReference type="ChEBI" id="CHEBI:29105"/>
    </ligand>
</feature>
<dbReference type="InterPro" id="IPR022845">
    <property type="entry name" value="Ribosomal_eS31_arc"/>
</dbReference>
<dbReference type="EnsemblBacteria" id="CAI50627">
    <property type="protein sequence ID" value="CAI50627"/>
    <property type="gene ID" value="NP_5072A"/>
</dbReference>
<comment type="cofactor">
    <cofactor evidence="6">
        <name>Zn(2+)</name>
        <dbReference type="ChEBI" id="CHEBI:29105"/>
    </cofactor>
    <text evidence="6">Binds 1 zinc ion per subunit.</text>
</comment>
<protein>
    <recommendedName>
        <fullName evidence="6">Small ribosomal subunit protein eS31</fullName>
    </recommendedName>
</protein>
<evidence type="ECO:0000313" key="9">
    <source>
        <dbReference type="Proteomes" id="UP000002698"/>
    </source>
</evidence>
<dbReference type="InterPro" id="IPR002906">
    <property type="entry name" value="Ribosomal_eS31"/>
</dbReference>
<dbReference type="GO" id="GO:0006412">
    <property type="term" value="P:translation"/>
    <property type="evidence" value="ECO:0007669"/>
    <property type="project" value="UniProtKB-UniRule"/>
</dbReference>
<feature type="zinc finger region" description="C4-type" evidence="6">
    <location>
        <begin position="18"/>
        <end position="38"/>
    </location>
</feature>